<evidence type="ECO:0000256" key="10">
    <source>
        <dbReference type="ARBA" id="ARBA00059355"/>
    </source>
</evidence>
<evidence type="ECO:0000256" key="15">
    <source>
        <dbReference type="SAM" id="MobiDB-lite"/>
    </source>
</evidence>
<dbReference type="GO" id="GO:0070476">
    <property type="term" value="P:rRNA (guanine-N7)-methylation"/>
    <property type="evidence" value="ECO:0007669"/>
    <property type="project" value="InterPro"/>
</dbReference>
<evidence type="ECO:0000313" key="19">
    <source>
        <dbReference type="Proteomes" id="UP000285301"/>
    </source>
</evidence>
<keyword evidence="19" id="KW-1185">Reference proteome</keyword>
<protein>
    <recommendedName>
        <fullName evidence="12">18S rRNA (guanine-N(7))-methyltransferase</fullName>
    </recommendedName>
    <alternativeName>
        <fullName evidence="14">Bud site selection protein 23 homolog</fullName>
    </alternativeName>
    <alternativeName>
        <fullName evidence="13">rRNA methyltransferase and ribosome maturation factor</fullName>
    </alternativeName>
</protein>
<evidence type="ECO:0000256" key="12">
    <source>
        <dbReference type="ARBA" id="ARBA00074415"/>
    </source>
</evidence>
<evidence type="ECO:0000259" key="17">
    <source>
        <dbReference type="Pfam" id="PF13649"/>
    </source>
</evidence>
<comment type="caution">
    <text evidence="18">The sequence shown here is derived from an EMBL/GenBank/DDBJ whole genome shotgun (WGS) entry which is preliminary data.</text>
</comment>
<dbReference type="InterPro" id="IPR029063">
    <property type="entry name" value="SAM-dependent_MTases_sf"/>
</dbReference>
<dbReference type="CDD" id="cd02440">
    <property type="entry name" value="AdoMet_MTases"/>
    <property type="match status" value="1"/>
</dbReference>
<organism evidence="18 19">
    <name type="scientific">Dinothrombium tinctorium</name>
    <dbReference type="NCBI Taxonomy" id="1965070"/>
    <lineage>
        <taxon>Eukaryota</taxon>
        <taxon>Metazoa</taxon>
        <taxon>Ecdysozoa</taxon>
        <taxon>Arthropoda</taxon>
        <taxon>Chelicerata</taxon>
        <taxon>Arachnida</taxon>
        <taxon>Acari</taxon>
        <taxon>Acariformes</taxon>
        <taxon>Trombidiformes</taxon>
        <taxon>Prostigmata</taxon>
        <taxon>Anystina</taxon>
        <taxon>Parasitengona</taxon>
        <taxon>Trombidioidea</taxon>
        <taxon>Trombidiidae</taxon>
        <taxon>Dinothrombium</taxon>
    </lineage>
</organism>
<feature type="domain" description="18S rRNA (guanine(1575)-N(7))-methyltransferase Bud23 C-terminal" evidence="16">
    <location>
        <begin position="205"/>
        <end position="282"/>
    </location>
</feature>
<keyword evidence="4" id="KW-0963">Cytoplasm</keyword>
<evidence type="ECO:0000256" key="9">
    <source>
        <dbReference type="ARBA" id="ARBA00050374"/>
    </source>
</evidence>
<dbReference type="Pfam" id="PF13649">
    <property type="entry name" value="Methyltransf_25"/>
    <property type="match status" value="1"/>
</dbReference>
<evidence type="ECO:0000256" key="14">
    <source>
        <dbReference type="ARBA" id="ARBA00081208"/>
    </source>
</evidence>
<dbReference type="InterPro" id="IPR022238">
    <property type="entry name" value="Bud23_C"/>
</dbReference>
<evidence type="ECO:0000259" key="16">
    <source>
        <dbReference type="Pfam" id="PF12589"/>
    </source>
</evidence>
<feature type="region of interest" description="Disordered" evidence="15">
    <location>
        <begin position="214"/>
        <end position="286"/>
    </location>
</feature>
<evidence type="ECO:0000256" key="8">
    <source>
        <dbReference type="ARBA" id="ARBA00023242"/>
    </source>
</evidence>
<feature type="compositionally biased region" description="Basic and acidic residues" evidence="15">
    <location>
        <begin position="268"/>
        <end position="277"/>
    </location>
</feature>
<dbReference type="GO" id="GO:0005737">
    <property type="term" value="C:cytoplasm"/>
    <property type="evidence" value="ECO:0007669"/>
    <property type="project" value="UniProtKB-SubCell"/>
</dbReference>
<evidence type="ECO:0000256" key="11">
    <source>
        <dbReference type="ARBA" id="ARBA00064164"/>
    </source>
</evidence>
<evidence type="ECO:0000256" key="3">
    <source>
        <dbReference type="ARBA" id="ARBA00005547"/>
    </source>
</evidence>
<evidence type="ECO:0000256" key="13">
    <source>
        <dbReference type="ARBA" id="ARBA00075516"/>
    </source>
</evidence>
<keyword evidence="8" id="KW-0539">Nucleus</keyword>
<dbReference type="AlphaFoldDB" id="A0A3S3PFW2"/>
<comment type="function">
    <text evidence="10">S-adenosyl-L-methionine-dependent methyltransferase that specifically methylates the N(7) position of a guanine in 18S rRNA. Requires the methyltransferase adapter protein TRM112 for full rRNA methyltransferase activity. Involved in the pre-rRNA processing steps leading to small-subunit rRNA production independently of its RNA-modifying catalytic activity. Important for biogenesis end export of the 40S ribosomal subunit independent on its methyltransferase activity. Locus-specific steroid receptor coactivator. Potentiates transactivation by glucocorticoid (NR3C1), mineralocorticoid (NR3C2), androgen (AR) and progesterone (PGR) receptors. Required for the maintenance of open chromatin at the TSC22D3/GILZ locus to facilitate NR3C1 loading on the response elements. Required for maintenance of dimethylation on histone H3 'Lys-79' (H3K79me2), although direct histone methyltransferase activity is not observed in vitro.</text>
</comment>
<dbReference type="Proteomes" id="UP000285301">
    <property type="component" value="Unassembled WGS sequence"/>
</dbReference>
<feature type="domain" description="Methyltransferase" evidence="17">
    <location>
        <begin position="57"/>
        <end position="134"/>
    </location>
</feature>
<feature type="compositionally biased region" description="Polar residues" evidence="15">
    <location>
        <begin position="226"/>
        <end position="236"/>
    </location>
</feature>
<keyword evidence="5 18" id="KW-0489">Methyltransferase</keyword>
<reference evidence="18 19" key="1">
    <citation type="journal article" date="2018" name="Gigascience">
        <title>Genomes of trombidid mites reveal novel predicted allergens and laterally-transferred genes associated with secondary metabolism.</title>
        <authorList>
            <person name="Dong X."/>
            <person name="Chaisiri K."/>
            <person name="Xia D."/>
            <person name="Armstrong S.D."/>
            <person name="Fang Y."/>
            <person name="Donnelly M.J."/>
            <person name="Kadowaki T."/>
            <person name="McGarry J.W."/>
            <person name="Darby A.C."/>
            <person name="Makepeace B.L."/>
        </authorList>
    </citation>
    <scope>NUCLEOTIDE SEQUENCE [LARGE SCALE GENOMIC DNA]</scope>
    <source>
        <strain evidence="18">UoL-WK</strain>
    </source>
</reference>
<evidence type="ECO:0000256" key="5">
    <source>
        <dbReference type="ARBA" id="ARBA00022603"/>
    </source>
</evidence>
<name>A0A3S3PFW2_9ACAR</name>
<sequence>MASNRRPEHKAPPEIFYNEDEARKYTSNSRMIEIQSQMSARAIELLALPEDAEGCLILDLGCGSGLSGEVIEEQNHVWIGVDISQWMLNVALERDIENGDLVLGDLGQGLPFRAGSFDGAISISALQWLCNADKKSHNPVKRLYILFSTLYACLSRGSRAVFQFYPENSSQAELITQQAMRAGFTGGIVVDYPNSTKAKKWFLVLFTGGSNNQLPKGLTNEREETSSVSYSNTTQRDASKRYKNLKGKPLKKSKEWILQKKERRRRQGKEVRPDSKYTARRRCGRF</sequence>
<evidence type="ECO:0000256" key="1">
    <source>
        <dbReference type="ARBA" id="ARBA00004123"/>
    </source>
</evidence>
<proteinExistence type="inferred from homology"/>
<dbReference type="PANTHER" id="PTHR12734:SF0">
    <property type="entry name" value="18S RRNA (GUANINE-N(7))-METHYLTRANSFERASE-RELATED"/>
    <property type="match status" value="1"/>
</dbReference>
<dbReference type="OrthoDB" id="2877at2759"/>
<comment type="subunit">
    <text evidence="11">Heterodimer with TRMT112; this heterodimerization is necessary for the metabolic stability and activity of the catalytic subunit BUD23. Interacts with GRIP1.</text>
</comment>
<evidence type="ECO:0000256" key="4">
    <source>
        <dbReference type="ARBA" id="ARBA00022490"/>
    </source>
</evidence>
<dbReference type="InterPro" id="IPR041698">
    <property type="entry name" value="Methyltransf_25"/>
</dbReference>
<feature type="compositionally biased region" description="Basic residues" evidence="15">
    <location>
        <begin position="241"/>
        <end position="251"/>
    </location>
</feature>
<comment type="similarity">
    <text evidence="3">Belongs to the class I-like SAM-binding methyltransferase superfamily. BUD23/WBSCR22 family.</text>
</comment>
<keyword evidence="7" id="KW-0949">S-adenosyl-L-methionine</keyword>
<dbReference type="GO" id="GO:0016435">
    <property type="term" value="F:rRNA (guanine) methyltransferase activity"/>
    <property type="evidence" value="ECO:0007669"/>
    <property type="project" value="InterPro"/>
</dbReference>
<dbReference type="GO" id="GO:0005730">
    <property type="term" value="C:nucleolus"/>
    <property type="evidence" value="ECO:0007669"/>
    <property type="project" value="TreeGrafter"/>
</dbReference>
<dbReference type="Pfam" id="PF12589">
    <property type="entry name" value="WBS_methylT"/>
    <property type="match status" value="1"/>
</dbReference>
<gene>
    <name evidence="18" type="ORF">B4U79_02404</name>
</gene>
<comment type="catalytic activity">
    <reaction evidence="9">
        <text>a guanosine in 18S rRNA + S-adenosyl-L-methionine = an N(7)-methylguanosine in 18S rRNA + S-adenosyl-L-homocysteine</text>
        <dbReference type="Rhea" id="RHEA:54584"/>
        <dbReference type="Rhea" id="RHEA-COMP:13937"/>
        <dbReference type="Rhea" id="RHEA-COMP:13938"/>
        <dbReference type="ChEBI" id="CHEBI:57856"/>
        <dbReference type="ChEBI" id="CHEBI:59789"/>
        <dbReference type="ChEBI" id="CHEBI:74269"/>
        <dbReference type="ChEBI" id="CHEBI:74480"/>
    </reaction>
</comment>
<dbReference type="EMBL" id="NCKU01001633">
    <property type="protein sequence ID" value="RWS11614.1"/>
    <property type="molecule type" value="Genomic_DNA"/>
</dbReference>
<dbReference type="Gene3D" id="3.40.50.150">
    <property type="entry name" value="Vaccinia Virus protein VP39"/>
    <property type="match status" value="1"/>
</dbReference>
<comment type="subcellular location">
    <subcellularLocation>
        <location evidence="2">Cytoplasm</location>
    </subcellularLocation>
    <subcellularLocation>
        <location evidence="1">Nucleus</location>
    </subcellularLocation>
</comment>
<dbReference type="FunFam" id="3.40.50.150:FF:000017">
    <property type="entry name" value="probable 18S rRNA (Guanine-N(7))-methyltransferase"/>
    <property type="match status" value="1"/>
</dbReference>
<evidence type="ECO:0000256" key="7">
    <source>
        <dbReference type="ARBA" id="ARBA00022691"/>
    </source>
</evidence>
<dbReference type="InterPro" id="IPR039769">
    <property type="entry name" value="Bud23-like"/>
</dbReference>
<evidence type="ECO:0000256" key="6">
    <source>
        <dbReference type="ARBA" id="ARBA00022679"/>
    </source>
</evidence>
<evidence type="ECO:0000256" key="2">
    <source>
        <dbReference type="ARBA" id="ARBA00004496"/>
    </source>
</evidence>
<dbReference type="STRING" id="1965070.A0A3S3PFW2"/>
<accession>A0A3S3PFW2</accession>
<dbReference type="PANTHER" id="PTHR12734">
    <property type="entry name" value="METHYLTRANSFERASE-RELATED"/>
    <property type="match status" value="1"/>
</dbReference>
<keyword evidence="6 18" id="KW-0808">Transferase</keyword>
<dbReference type="SUPFAM" id="SSF53335">
    <property type="entry name" value="S-adenosyl-L-methionine-dependent methyltransferases"/>
    <property type="match status" value="1"/>
</dbReference>
<evidence type="ECO:0000313" key="18">
    <source>
        <dbReference type="EMBL" id="RWS11614.1"/>
    </source>
</evidence>